<evidence type="ECO:0000259" key="1">
    <source>
        <dbReference type="Pfam" id="PF00549"/>
    </source>
</evidence>
<dbReference type="InterPro" id="IPR016102">
    <property type="entry name" value="Succinyl-CoA_synth-like"/>
</dbReference>
<dbReference type="RefSeq" id="WP_343978733.1">
    <property type="nucleotide sequence ID" value="NZ_BAAAJG010000010.1"/>
</dbReference>
<dbReference type="PANTHER" id="PTHR11117:SF24">
    <property type="entry name" value="PROTEIN FDRA"/>
    <property type="match status" value="1"/>
</dbReference>
<evidence type="ECO:0000313" key="4">
    <source>
        <dbReference type="Proteomes" id="UP001597145"/>
    </source>
</evidence>
<dbReference type="InterPro" id="IPR003781">
    <property type="entry name" value="CoA-bd"/>
</dbReference>
<accession>A0ABW4FMF5</accession>
<feature type="domain" description="ATP-citrate synthase/succinyl-CoA ligase C-terminal" evidence="1">
    <location>
        <begin position="333"/>
        <end position="480"/>
    </location>
</feature>
<proteinExistence type="predicted"/>
<sequence length="551" mass="57906">MLYSIIKSNTYQDSLRLMQLSNALNGTAGINQVSVMMGSPTNKEILRSAGLDTPEVDGAKPTDLVIVADVADAAVGESLLAKVDDFLRYRAPVSGRSGLRSARSLERAVGMLGQADLALVSIPGQYVASEVHRLLDRNIHAFIFSDNVSISDEVALKRRARESGLLVMGPDCGTGRIRGLPLGFANVVHDGSIGLVGASGTGLQEVMVHIDRLGGGVSHAIGLGGRDLSPEVGGITCLQAFRALAADAATDVVVLVSKPPAASVRDEVIGVADELSKPVVAILLGERVEAEVEGNVHYARTLEEAARVAVELAGTRSSRPVALCPEQRWIKALYTGGTLASEAAMLLGDSLGLTGNTEHRHEVIDLGDDVYTRGRPHPMIDPSLRTERMAAVFDDPENAVLLLDVVLGHGADPDPAGALAAVIVDGLARVHADGRDLAVVASVCGTEEDPQCSSAQTLILEQAGVAVLPSNAAAVRHAAAIVRRRDASTVSMPATPEPIRRLLSESPRIVNIGLREFADPLLRLGAQVVHYDWRPVAGGDPKLQALLDALS</sequence>
<protein>
    <submittedName>
        <fullName evidence="3">Acyl-CoA synthetase FdrA</fullName>
    </submittedName>
</protein>
<dbReference type="Gene3D" id="3.40.50.720">
    <property type="entry name" value="NAD(P)-binding Rossmann-like Domain"/>
    <property type="match status" value="1"/>
</dbReference>
<name>A0ABW4FMF5_9PSEU</name>
<dbReference type="InterPro" id="IPR005811">
    <property type="entry name" value="SUCC_ACL_C"/>
</dbReference>
<evidence type="ECO:0000313" key="3">
    <source>
        <dbReference type="EMBL" id="MFD1531518.1"/>
    </source>
</evidence>
<keyword evidence="4" id="KW-1185">Reference proteome</keyword>
<comment type="caution">
    <text evidence="3">The sequence shown here is derived from an EMBL/GenBank/DDBJ whole genome shotgun (WGS) entry which is preliminary data.</text>
</comment>
<dbReference type="Proteomes" id="UP001597145">
    <property type="component" value="Unassembled WGS sequence"/>
</dbReference>
<organism evidence="3 4">
    <name type="scientific">Pseudonocardia aurantiaca</name>
    <dbReference type="NCBI Taxonomy" id="75290"/>
    <lineage>
        <taxon>Bacteria</taxon>
        <taxon>Bacillati</taxon>
        <taxon>Actinomycetota</taxon>
        <taxon>Actinomycetes</taxon>
        <taxon>Pseudonocardiales</taxon>
        <taxon>Pseudonocardiaceae</taxon>
        <taxon>Pseudonocardia</taxon>
    </lineage>
</organism>
<dbReference type="NCBIfam" id="NF004760">
    <property type="entry name" value="PRK06091.1"/>
    <property type="match status" value="1"/>
</dbReference>
<dbReference type="SUPFAM" id="SSF52210">
    <property type="entry name" value="Succinyl-CoA synthetase domains"/>
    <property type="match status" value="2"/>
</dbReference>
<dbReference type="Pfam" id="PF00549">
    <property type="entry name" value="Ligase_CoA"/>
    <property type="match status" value="1"/>
</dbReference>
<gene>
    <name evidence="3" type="primary">fdrA</name>
    <name evidence="3" type="ORF">ACFSCY_18950</name>
</gene>
<dbReference type="EMBL" id="JBHUCP010000012">
    <property type="protein sequence ID" value="MFD1531518.1"/>
    <property type="molecule type" value="Genomic_DNA"/>
</dbReference>
<dbReference type="Pfam" id="PF02629">
    <property type="entry name" value="CoA_binding"/>
    <property type="match status" value="1"/>
</dbReference>
<evidence type="ECO:0000259" key="2">
    <source>
        <dbReference type="Pfam" id="PF02629"/>
    </source>
</evidence>
<dbReference type="PANTHER" id="PTHR11117">
    <property type="entry name" value="SUCCINYL-COA LIGASE SUBUNIT ALPHA"/>
    <property type="match status" value="1"/>
</dbReference>
<feature type="domain" description="CoA-binding" evidence="2">
    <location>
        <begin position="190"/>
        <end position="282"/>
    </location>
</feature>
<reference evidence="4" key="1">
    <citation type="journal article" date="2019" name="Int. J. Syst. Evol. Microbiol.">
        <title>The Global Catalogue of Microorganisms (GCM) 10K type strain sequencing project: providing services to taxonomists for standard genome sequencing and annotation.</title>
        <authorList>
            <consortium name="The Broad Institute Genomics Platform"/>
            <consortium name="The Broad Institute Genome Sequencing Center for Infectious Disease"/>
            <person name="Wu L."/>
            <person name="Ma J."/>
        </authorList>
    </citation>
    <scope>NUCLEOTIDE SEQUENCE [LARGE SCALE GENOMIC DNA]</scope>
    <source>
        <strain evidence="4">JCM 12165</strain>
    </source>
</reference>
<dbReference type="Gene3D" id="3.40.50.261">
    <property type="entry name" value="Succinyl-CoA synthetase domains"/>
    <property type="match status" value="2"/>
</dbReference>